<evidence type="ECO:0000313" key="24">
    <source>
        <dbReference type="Proteomes" id="UP001189624"/>
    </source>
</evidence>
<dbReference type="InterPro" id="IPR013210">
    <property type="entry name" value="LRR_N_plant-typ"/>
</dbReference>
<evidence type="ECO:0000256" key="18">
    <source>
        <dbReference type="ARBA" id="ARBA00038043"/>
    </source>
</evidence>
<keyword evidence="24" id="KW-1185">Reference proteome</keyword>
<keyword evidence="10 20" id="KW-0732">Signal</keyword>
<dbReference type="Gene3D" id="3.80.10.10">
    <property type="entry name" value="Ribonuclease Inhibitor"/>
    <property type="match status" value="6"/>
</dbReference>
<keyword evidence="11" id="KW-0677">Repeat</keyword>
<comment type="similarity">
    <text evidence="18">Belongs to the polygalacturonase-inhibiting protein family.</text>
</comment>
<feature type="chain" id="PRO_5041699407" description="Leucine-rich repeat-containing N-terminal plant-type domain-containing protein" evidence="20">
    <location>
        <begin position="27"/>
        <end position="1005"/>
    </location>
</feature>
<dbReference type="Pfam" id="PF08263">
    <property type="entry name" value="LRRNT_2"/>
    <property type="match status" value="1"/>
</dbReference>
<evidence type="ECO:0000256" key="13">
    <source>
        <dbReference type="ARBA" id="ARBA00022989"/>
    </source>
</evidence>
<dbReference type="GO" id="GO:0005886">
    <property type="term" value="C:plasma membrane"/>
    <property type="evidence" value="ECO:0007669"/>
    <property type="project" value="UniProtKB-SubCell"/>
</dbReference>
<dbReference type="PROSITE" id="PS51450">
    <property type="entry name" value="LRR"/>
    <property type="match status" value="2"/>
</dbReference>
<evidence type="ECO:0000256" key="3">
    <source>
        <dbReference type="ARBA" id="ARBA00004251"/>
    </source>
</evidence>
<dbReference type="SMART" id="SM00369">
    <property type="entry name" value="LRR_TYP"/>
    <property type="match status" value="11"/>
</dbReference>
<evidence type="ECO:0000256" key="1">
    <source>
        <dbReference type="ARBA" id="ARBA00004170"/>
    </source>
</evidence>
<evidence type="ECO:0000313" key="23">
    <source>
        <dbReference type="EMBL" id="CAJ1953038.1"/>
    </source>
</evidence>
<dbReference type="InterPro" id="IPR046956">
    <property type="entry name" value="RLP23-like"/>
</dbReference>
<keyword evidence="8" id="KW-0433">Leucine-rich repeat</keyword>
<dbReference type="FunFam" id="3.80.10.10:FF:000041">
    <property type="entry name" value="LRR receptor-like serine/threonine-protein kinase ERECTA"/>
    <property type="match status" value="1"/>
</dbReference>
<evidence type="ECO:0000256" key="15">
    <source>
        <dbReference type="ARBA" id="ARBA00023157"/>
    </source>
</evidence>
<evidence type="ECO:0000256" key="11">
    <source>
        <dbReference type="ARBA" id="ARBA00022737"/>
    </source>
</evidence>
<proteinExistence type="inferred from homology"/>
<evidence type="ECO:0000256" key="6">
    <source>
        <dbReference type="ARBA" id="ARBA00022512"/>
    </source>
</evidence>
<dbReference type="SUPFAM" id="SSF52058">
    <property type="entry name" value="L domain-like"/>
    <property type="match status" value="3"/>
</dbReference>
<dbReference type="FunFam" id="3.80.10.10:FF:000400">
    <property type="entry name" value="Nuclear pore complex protein NUP107"/>
    <property type="match status" value="1"/>
</dbReference>
<dbReference type="Pfam" id="PF23598">
    <property type="entry name" value="LRR_14"/>
    <property type="match status" value="1"/>
</dbReference>
<dbReference type="InterPro" id="IPR055414">
    <property type="entry name" value="LRR_R13L4/SHOC2-like"/>
</dbReference>
<dbReference type="GO" id="GO:0006952">
    <property type="term" value="P:defense response"/>
    <property type="evidence" value="ECO:0007669"/>
    <property type="project" value="UniProtKB-KW"/>
</dbReference>
<evidence type="ECO:0000256" key="17">
    <source>
        <dbReference type="ARBA" id="ARBA00023180"/>
    </source>
</evidence>
<evidence type="ECO:0000259" key="21">
    <source>
        <dbReference type="Pfam" id="PF08263"/>
    </source>
</evidence>
<evidence type="ECO:0000256" key="12">
    <source>
        <dbReference type="ARBA" id="ARBA00022821"/>
    </source>
</evidence>
<dbReference type="Gramene" id="rna-AYBTSS11_LOCUS15613">
    <property type="protein sequence ID" value="CAJ1953038.1"/>
    <property type="gene ID" value="gene-AYBTSS11_LOCUS15613"/>
</dbReference>
<keyword evidence="6" id="KW-0134">Cell wall</keyword>
<name>A0AA86VH87_9FABA</name>
<evidence type="ECO:0000256" key="16">
    <source>
        <dbReference type="ARBA" id="ARBA00023170"/>
    </source>
</evidence>
<accession>A0AA86VH87</accession>
<feature type="domain" description="Leucine-rich repeat-containing N-terminal plant-type" evidence="21">
    <location>
        <begin position="44"/>
        <end position="85"/>
    </location>
</feature>
<reference evidence="23" key="1">
    <citation type="submission" date="2023-10" db="EMBL/GenBank/DDBJ databases">
        <authorList>
            <person name="Domelevo Entfellner J.-B."/>
        </authorList>
    </citation>
    <scope>NUCLEOTIDE SEQUENCE</scope>
</reference>
<feature type="domain" description="Disease resistance R13L4/SHOC-2-like LRR" evidence="22">
    <location>
        <begin position="209"/>
        <end position="405"/>
    </location>
</feature>
<dbReference type="SMART" id="SM00365">
    <property type="entry name" value="LRR_SD22"/>
    <property type="match status" value="7"/>
</dbReference>
<evidence type="ECO:0000256" key="20">
    <source>
        <dbReference type="SAM" id="SignalP"/>
    </source>
</evidence>
<dbReference type="EMBL" id="OY731401">
    <property type="protein sequence ID" value="CAJ1953038.1"/>
    <property type="molecule type" value="Genomic_DNA"/>
</dbReference>
<keyword evidence="17" id="KW-0325">Glycoprotein</keyword>
<evidence type="ECO:0000256" key="14">
    <source>
        <dbReference type="ARBA" id="ARBA00023136"/>
    </source>
</evidence>
<dbReference type="AlphaFoldDB" id="A0AA86VH87"/>
<evidence type="ECO:0000256" key="19">
    <source>
        <dbReference type="SAM" id="Phobius"/>
    </source>
</evidence>
<keyword evidence="14 19" id="KW-0472">Membrane</keyword>
<feature type="transmembrane region" description="Helical" evidence="19">
    <location>
        <begin position="944"/>
        <end position="969"/>
    </location>
</feature>
<dbReference type="InterPro" id="IPR003591">
    <property type="entry name" value="Leu-rich_rpt_typical-subtyp"/>
</dbReference>
<protein>
    <recommendedName>
        <fullName evidence="25">Leucine-rich repeat-containing N-terminal plant-type domain-containing protein</fullName>
    </recommendedName>
</protein>
<keyword evidence="5" id="KW-1003">Cell membrane</keyword>
<keyword evidence="7" id="KW-0964">Secreted</keyword>
<dbReference type="InterPro" id="IPR006553">
    <property type="entry name" value="Leu-rich_rpt_Cys-con_subtyp"/>
</dbReference>
<evidence type="ECO:0000256" key="5">
    <source>
        <dbReference type="ARBA" id="ARBA00022475"/>
    </source>
</evidence>
<comment type="subcellular location">
    <subcellularLocation>
        <location evidence="3">Cell membrane</location>
        <topology evidence="3">Single-pass type I membrane protein</topology>
    </subcellularLocation>
    <subcellularLocation>
        <location evidence="1">Membrane</location>
        <topology evidence="1">Peripheral membrane protein</topology>
    </subcellularLocation>
    <subcellularLocation>
        <location evidence="2">Secreted</location>
        <location evidence="2">Cell wall</location>
    </subcellularLocation>
</comment>
<comment type="similarity">
    <text evidence="4">Belongs to the RLP family.</text>
</comment>
<keyword evidence="9 19" id="KW-0812">Transmembrane</keyword>
<evidence type="ECO:0000256" key="2">
    <source>
        <dbReference type="ARBA" id="ARBA00004191"/>
    </source>
</evidence>
<evidence type="ECO:0000256" key="10">
    <source>
        <dbReference type="ARBA" id="ARBA00022729"/>
    </source>
</evidence>
<keyword evidence="12" id="KW-0611">Plant defense</keyword>
<evidence type="ECO:0008006" key="25">
    <source>
        <dbReference type="Google" id="ProtNLM"/>
    </source>
</evidence>
<dbReference type="Proteomes" id="UP001189624">
    <property type="component" value="Chromosome 4"/>
</dbReference>
<dbReference type="InterPro" id="IPR001611">
    <property type="entry name" value="Leu-rich_rpt"/>
</dbReference>
<dbReference type="PRINTS" id="PR00019">
    <property type="entry name" value="LEURICHRPT"/>
</dbReference>
<evidence type="ECO:0000256" key="7">
    <source>
        <dbReference type="ARBA" id="ARBA00022525"/>
    </source>
</evidence>
<dbReference type="FunFam" id="3.80.10.10:FF:000213">
    <property type="entry name" value="Tyrosine-sulfated glycopeptide receptor 1"/>
    <property type="match status" value="1"/>
</dbReference>
<evidence type="ECO:0000259" key="22">
    <source>
        <dbReference type="Pfam" id="PF23598"/>
    </source>
</evidence>
<evidence type="ECO:0000256" key="9">
    <source>
        <dbReference type="ARBA" id="ARBA00022692"/>
    </source>
</evidence>
<organism evidence="23 24">
    <name type="scientific">Sphenostylis stenocarpa</name>
    <dbReference type="NCBI Taxonomy" id="92480"/>
    <lineage>
        <taxon>Eukaryota</taxon>
        <taxon>Viridiplantae</taxon>
        <taxon>Streptophyta</taxon>
        <taxon>Embryophyta</taxon>
        <taxon>Tracheophyta</taxon>
        <taxon>Spermatophyta</taxon>
        <taxon>Magnoliopsida</taxon>
        <taxon>eudicotyledons</taxon>
        <taxon>Gunneridae</taxon>
        <taxon>Pentapetalae</taxon>
        <taxon>rosids</taxon>
        <taxon>fabids</taxon>
        <taxon>Fabales</taxon>
        <taxon>Fabaceae</taxon>
        <taxon>Papilionoideae</taxon>
        <taxon>50 kb inversion clade</taxon>
        <taxon>NPAAA clade</taxon>
        <taxon>indigoferoid/millettioid clade</taxon>
        <taxon>Phaseoleae</taxon>
        <taxon>Sphenostylis</taxon>
    </lineage>
</organism>
<feature type="signal peptide" evidence="20">
    <location>
        <begin position="1"/>
        <end position="26"/>
    </location>
</feature>
<dbReference type="Pfam" id="PF13855">
    <property type="entry name" value="LRR_8"/>
    <property type="match status" value="2"/>
</dbReference>
<gene>
    <name evidence="23" type="ORF">AYBTSS11_LOCUS15613</name>
</gene>
<dbReference type="SMART" id="SM00367">
    <property type="entry name" value="LRR_CC"/>
    <property type="match status" value="4"/>
</dbReference>
<dbReference type="PANTHER" id="PTHR48063:SF98">
    <property type="entry name" value="LRR RECEPTOR-LIKE SERINE_THREONINE-PROTEIN KINASE FLS2"/>
    <property type="match status" value="1"/>
</dbReference>
<evidence type="ECO:0000256" key="4">
    <source>
        <dbReference type="ARBA" id="ARBA00009592"/>
    </source>
</evidence>
<keyword evidence="13 19" id="KW-1133">Transmembrane helix</keyword>
<dbReference type="Pfam" id="PF00560">
    <property type="entry name" value="LRR_1"/>
    <property type="match status" value="5"/>
</dbReference>
<evidence type="ECO:0000256" key="8">
    <source>
        <dbReference type="ARBA" id="ARBA00022614"/>
    </source>
</evidence>
<dbReference type="PANTHER" id="PTHR48063">
    <property type="entry name" value="LRR RECEPTOR-LIKE KINASE"/>
    <property type="match status" value="1"/>
</dbReference>
<keyword evidence="15" id="KW-1015">Disulfide bond</keyword>
<dbReference type="InterPro" id="IPR032675">
    <property type="entry name" value="LRR_dom_sf"/>
</dbReference>
<keyword evidence="16" id="KW-0675">Receptor</keyword>
<sequence>MQKFEMGSNFLKILFAMLVCFLHSKASTLGFISPSQSTHVKCIDREREALLNFKRGLTDVSGILSSWRDDGNRTDCCKWKGIQCNNETGHVQILDLRGSIMHYLIGSMNLTSLIDLQNMEYLDLSSNSVPSGSQIPQEMGSFKNLRYLNLSYACFVWGIPSQLGNLSKLKYLDLKGTDLHGAIPSQLGNLSMLEYLDLKGNLLTGAIPSQLGNLTRLRYLDLSENFLQGEMPYQLGNLTHLRYLDFTENSFSGALPFQVGNLPLLHTLKSDLSIGDAKWLFSLSSLATLSLTSLPNFCPSCHLIHELIPNLRELRLVNCNLSDNDISSLFRSDSKFSTSLTILDLSGNDLTSSTFQLLVNFSSKLQELHLTRCGLTDESFLVSSASIKKSLRSLVTLDLSFNRLNSPTIFHWIFNYTSNLHTLSLQHNWLEGPIPNGFGEVINSLEHLDLSFNELQGEIPASLGNIYTLQELDLRSNNLIFTSLRNLDLSNNQLIGEIPKSIGLLYELQSLHLEENYLEDLSDAGINDFVPEWFWNKLQIISEMNISYNGLRGTIPNLPIKFVEDLTIIFILKSNKLEGEIPAFLSQVDTLDLSYNNISDLNAFLCGKITTVRILDLSNNQIVGQLPDCWEHLNPLEFLDLSNNKLSGEIPQSMGTLANLAALVLRNNNLIGQLPSTLKNCTSLIIFDMSQNLLSGPIPLWIGENLRRLKILTLRVNRFVGSVPVQICYLEQIHLLDLSRNHLSGGIPTCLRNYTAMMKRSIISGQIVRRRDISIEGTYFGIYDRFNVVLMWKGQDYVFWNPQVLLSSIDLSSNNLTGAIPKEIGYLLGLVSLNLSRNKLDGEIPSEIGNLNLLEFLDLSRNDFSGNIPYTLSNIDRLGVLDLSNNNLSGRIPGGRHLQTFDASSFEGNIDLCGEQLNKSCTGDERTVQPEGVAMDGENGNLGFYGALYMILGLGFFTGFWGLLGPILLCRAWRFAYVKFLDRVVDYILVMVEVNVGKFHRWLKA</sequence>